<name>A0A316VEK6_9BASI</name>
<dbReference type="OrthoDB" id="10532263at2759"/>
<dbReference type="InParanoid" id="A0A316VEK6"/>
<feature type="compositionally biased region" description="Basic and acidic residues" evidence="1">
    <location>
        <begin position="660"/>
        <end position="674"/>
    </location>
</feature>
<dbReference type="GeneID" id="37023153"/>
<feature type="region of interest" description="Disordered" evidence="1">
    <location>
        <begin position="656"/>
        <end position="697"/>
    </location>
</feature>
<feature type="region of interest" description="Disordered" evidence="1">
    <location>
        <begin position="324"/>
        <end position="368"/>
    </location>
</feature>
<evidence type="ECO:0000313" key="3">
    <source>
        <dbReference type="Proteomes" id="UP000245771"/>
    </source>
</evidence>
<feature type="compositionally biased region" description="Low complexity" evidence="1">
    <location>
        <begin position="341"/>
        <end position="353"/>
    </location>
</feature>
<sequence length="817" mass="90660">MLDIPPDKFQTQCLNAASYIASTYCSEYSYALEEGLLLAKTELKRRNIAVPAGDAINQEEIDIILQSVRSKTGNAINLFQNDQLQVRVANHFLQQGEVRTFKFCPELTLESACLDRRYHIVARKVIECVFDEYQAVIEGAKLEALRTMYAGRDRSIENTVKLLTSTIHDRCKSFRLHLFEVEGKVERFLATRPLDPQDVESQDVRRPIVSNSLFQHGNSRIIPEKRNQLDDSAIQISKKIRYQEMHDQDHDESSDDGFELLEVNKAISSISQSANTTSAAVHPLLKASTATPSCSSTAQAIPLPDTTALKPALELFRSLLSQSSVNPKEKAQPSLQNPATSSSSSVKESQKVQPASKHTIPASTSPSSVTGFQQLQLTSKQTIPASTSPSSVTGSQLLQLASKTSIPPITASTSVTKFGIDEILEKGVDLTMKMSQDAREGIVVILACFGCAGLVRLLKQGMSSDATQLIVAMINGEDISAQSIKDIHNKGIPKDKLSARMFFFASHSNTGQTTKTISAQETYKTYLTLSSLPRYQSFWKLKYRGVAYTKAVSDFLKMDENQNCEKLCIPVWTLNDAVEQSITSTALALRCRLFNDDKHLVREVAHLLRCALIVICWTIQDKDLDLRLRSMYKQGKPFTGLDDVFPLRIFYTSPGGISTERAEGSTNEDQREPTVESAIDKPSGSVQVQTKASKDSKDDYEENVKLLLGSGVKRILIANEQMQRGTALTTNLHLSGQASFRVYLGSECLQGKNVKEFDLVLFKLIVGSQYQYSTEPTQTGAKLVMHSRNQEHHVLVDPAAAKVIKDILLDREKGRFQ</sequence>
<evidence type="ECO:0000256" key="1">
    <source>
        <dbReference type="SAM" id="MobiDB-lite"/>
    </source>
</evidence>
<proteinExistence type="predicted"/>
<dbReference type="RefSeq" id="XP_025355035.1">
    <property type="nucleotide sequence ID" value="XM_025501372.1"/>
</dbReference>
<reference evidence="2 3" key="1">
    <citation type="journal article" date="2018" name="Mol. Biol. Evol.">
        <title>Broad Genomic Sampling Reveals a Smut Pathogenic Ancestry of the Fungal Clade Ustilaginomycotina.</title>
        <authorList>
            <person name="Kijpornyongpan T."/>
            <person name="Mondo S.J."/>
            <person name="Barry K."/>
            <person name="Sandor L."/>
            <person name="Lee J."/>
            <person name="Lipzen A."/>
            <person name="Pangilinan J."/>
            <person name="LaButti K."/>
            <person name="Hainaut M."/>
            <person name="Henrissat B."/>
            <person name="Grigoriev I.V."/>
            <person name="Spatafora J.W."/>
            <person name="Aime M.C."/>
        </authorList>
    </citation>
    <scope>NUCLEOTIDE SEQUENCE [LARGE SCALE GENOMIC DNA]</scope>
    <source>
        <strain evidence="2 3">MCA 3882</strain>
    </source>
</reference>
<gene>
    <name evidence="2" type="ORF">FA14DRAFT_184185</name>
</gene>
<dbReference type="Proteomes" id="UP000245771">
    <property type="component" value="Unassembled WGS sequence"/>
</dbReference>
<keyword evidence="3" id="KW-1185">Reference proteome</keyword>
<organism evidence="2 3">
    <name type="scientific">Meira miltonrushii</name>
    <dbReference type="NCBI Taxonomy" id="1280837"/>
    <lineage>
        <taxon>Eukaryota</taxon>
        <taxon>Fungi</taxon>
        <taxon>Dikarya</taxon>
        <taxon>Basidiomycota</taxon>
        <taxon>Ustilaginomycotina</taxon>
        <taxon>Exobasidiomycetes</taxon>
        <taxon>Exobasidiales</taxon>
        <taxon>Brachybasidiaceae</taxon>
        <taxon>Meira</taxon>
    </lineage>
</organism>
<accession>A0A316VEK6</accession>
<evidence type="ECO:0000313" key="2">
    <source>
        <dbReference type="EMBL" id="PWN34733.1"/>
    </source>
</evidence>
<dbReference type="AlphaFoldDB" id="A0A316VEK6"/>
<protein>
    <submittedName>
        <fullName evidence="2">Uncharacterized protein</fullName>
    </submittedName>
</protein>
<dbReference type="EMBL" id="KZ819603">
    <property type="protein sequence ID" value="PWN34733.1"/>
    <property type="molecule type" value="Genomic_DNA"/>
</dbReference>